<organism evidence="2">
    <name type="scientific">uncultured Nocardioides sp</name>
    <dbReference type="NCBI Taxonomy" id="198441"/>
    <lineage>
        <taxon>Bacteria</taxon>
        <taxon>Bacillati</taxon>
        <taxon>Actinomycetota</taxon>
        <taxon>Actinomycetes</taxon>
        <taxon>Propionibacteriales</taxon>
        <taxon>Nocardioidaceae</taxon>
        <taxon>Nocardioides</taxon>
        <taxon>environmental samples</taxon>
    </lineage>
</organism>
<sequence length="45" mass="5082">DHCRRRTARRRSWPDPRRPVGACSARSWGRAPALVAGRPARRGAM</sequence>
<feature type="non-terminal residue" evidence="2">
    <location>
        <position position="45"/>
    </location>
</feature>
<feature type="region of interest" description="Disordered" evidence="1">
    <location>
        <begin position="1"/>
        <end position="45"/>
    </location>
</feature>
<feature type="non-terminal residue" evidence="2">
    <location>
        <position position="1"/>
    </location>
</feature>
<reference evidence="2" key="1">
    <citation type="submission" date="2020-02" db="EMBL/GenBank/DDBJ databases">
        <authorList>
            <person name="Meier V. D."/>
        </authorList>
    </citation>
    <scope>NUCLEOTIDE SEQUENCE</scope>
    <source>
        <strain evidence="2">AVDCRST_MAG32</strain>
    </source>
</reference>
<protein>
    <submittedName>
        <fullName evidence="2">Uncharacterized protein</fullName>
    </submittedName>
</protein>
<name>A0A6J4NQK8_9ACTN</name>
<dbReference type="AlphaFoldDB" id="A0A6J4NQK8"/>
<evidence type="ECO:0000256" key="1">
    <source>
        <dbReference type="SAM" id="MobiDB-lite"/>
    </source>
</evidence>
<feature type="compositionally biased region" description="Basic residues" evidence="1">
    <location>
        <begin position="1"/>
        <end position="11"/>
    </location>
</feature>
<accession>A0A6J4NQK8</accession>
<proteinExistence type="predicted"/>
<evidence type="ECO:0000313" key="2">
    <source>
        <dbReference type="EMBL" id="CAA9394891.1"/>
    </source>
</evidence>
<gene>
    <name evidence="2" type="ORF">AVDCRST_MAG32-2571</name>
</gene>
<dbReference type="EMBL" id="CADCUM010000100">
    <property type="protein sequence ID" value="CAA9394891.1"/>
    <property type="molecule type" value="Genomic_DNA"/>
</dbReference>